<organism evidence="2 3">
    <name type="scientific">Tothia fuscella</name>
    <dbReference type="NCBI Taxonomy" id="1048955"/>
    <lineage>
        <taxon>Eukaryota</taxon>
        <taxon>Fungi</taxon>
        <taxon>Dikarya</taxon>
        <taxon>Ascomycota</taxon>
        <taxon>Pezizomycotina</taxon>
        <taxon>Dothideomycetes</taxon>
        <taxon>Pleosporomycetidae</taxon>
        <taxon>Venturiales</taxon>
        <taxon>Cylindrosympodiaceae</taxon>
        <taxon>Tothia</taxon>
    </lineage>
</organism>
<feature type="chain" id="PRO_5040281442" evidence="1">
    <location>
        <begin position="22"/>
        <end position="148"/>
    </location>
</feature>
<feature type="signal peptide" evidence="1">
    <location>
        <begin position="1"/>
        <end position="21"/>
    </location>
</feature>
<evidence type="ECO:0000256" key="1">
    <source>
        <dbReference type="SAM" id="SignalP"/>
    </source>
</evidence>
<protein>
    <submittedName>
        <fullName evidence="2">Uncharacterized protein</fullName>
    </submittedName>
</protein>
<keyword evidence="3" id="KW-1185">Reference proteome</keyword>
<dbReference type="EMBL" id="MU007044">
    <property type="protein sequence ID" value="KAF2429790.1"/>
    <property type="molecule type" value="Genomic_DNA"/>
</dbReference>
<sequence length="148" mass="15908">MYTPTTLLSLLPLLISSSVQVTPISSQGLAKRCSGPSINLIFFSDNNCTTTVPSTIYTRTVYGDEQCYINPGQLYSSVLIDHIDDQFIGTNSALQVGNTAGDTCDFGNSVKFNIATRDTVGQCQFIGINSGPGKPLKGGNEYRLTNLQ</sequence>
<gene>
    <name evidence="2" type="ORF">EJ08DRAFT_661467</name>
</gene>
<keyword evidence="1" id="KW-0732">Signal</keyword>
<evidence type="ECO:0000313" key="2">
    <source>
        <dbReference type="EMBL" id="KAF2429790.1"/>
    </source>
</evidence>
<accession>A0A9P4NPQ2</accession>
<reference evidence="2" key="1">
    <citation type="journal article" date="2020" name="Stud. Mycol.">
        <title>101 Dothideomycetes genomes: a test case for predicting lifestyles and emergence of pathogens.</title>
        <authorList>
            <person name="Haridas S."/>
            <person name="Albert R."/>
            <person name="Binder M."/>
            <person name="Bloem J."/>
            <person name="Labutti K."/>
            <person name="Salamov A."/>
            <person name="Andreopoulos B."/>
            <person name="Baker S."/>
            <person name="Barry K."/>
            <person name="Bills G."/>
            <person name="Bluhm B."/>
            <person name="Cannon C."/>
            <person name="Castanera R."/>
            <person name="Culley D."/>
            <person name="Daum C."/>
            <person name="Ezra D."/>
            <person name="Gonzalez J."/>
            <person name="Henrissat B."/>
            <person name="Kuo A."/>
            <person name="Liang C."/>
            <person name="Lipzen A."/>
            <person name="Lutzoni F."/>
            <person name="Magnuson J."/>
            <person name="Mondo S."/>
            <person name="Nolan M."/>
            <person name="Ohm R."/>
            <person name="Pangilinan J."/>
            <person name="Park H.-J."/>
            <person name="Ramirez L."/>
            <person name="Alfaro M."/>
            <person name="Sun H."/>
            <person name="Tritt A."/>
            <person name="Yoshinaga Y."/>
            <person name="Zwiers L.-H."/>
            <person name="Turgeon B."/>
            <person name="Goodwin S."/>
            <person name="Spatafora J."/>
            <person name="Crous P."/>
            <person name="Grigoriev I."/>
        </authorList>
    </citation>
    <scope>NUCLEOTIDE SEQUENCE</scope>
    <source>
        <strain evidence="2">CBS 130266</strain>
    </source>
</reference>
<name>A0A9P4NPQ2_9PEZI</name>
<dbReference type="OrthoDB" id="3932868at2759"/>
<comment type="caution">
    <text evidence="2">The sequence shown here is derived from an EMBL/GenBank/DDBJ whole genome shotgun (WGS) entry which is preliminary data.</text>
</comment>
<dbReference type="Proteomes" id="UP000800235">
    <property type="component" value="Unassembled WGS sequence"/>
</dbReference>
<proteinExistence type="predicted"/>
<evidence type="ECO:0000313" key="3">
    <source>
        <dbReference type="Proteomes" id="UP000800235"/>
    </source>
</evidence>
<dbReference type="AlphaFoldDB" id="A0A9P4NPQ2"/>